<accession>A0A0E9V4B1</accession>
<reference evidence="1" key="1">
    <citation type="submission" date="2014-11" db="EMBL/GenBank/DDBJ databases">
        <authorList>
            <person name="Amaro Gonzalez C."/>
        </authorList>
    </citation>
    <scope>NUCLEOTIDE SEQUENCE</scope>
</reference>
<organism evidence="1">
    <name type="scientific">Anguilla anguilla</name>
    <name type="common">European freshwater eel</name>
    <name type="synonym">Muraena anguilla</name>
    <dbReference type="NCBI Taxonomy" id="7936"/>
    <lineage>
        <taxon>Eukaryota</taxon>
        <taxon>Metazoa</taxon>
        <taxon>Chordata</taxon>
        <taxon>Craniata</taxon>
        <taxon>Vertebrata</taxon>
        <taxon>Euteleostomi</taxon>
        <taxon>Actinopterygii</taxon>
        <taxon>Neopterygii</taxon>
        <taxon>Teleostei</taxon>
        <taxon>Anguilliformes</taxon>
        <taxon>Anguillidae</taxon>
        <taxon>Anguilla</taxon>
    </lineage>
</organism>
<proteinExistence type="predicted"/>
<evidence type="ECO:0000313" key="1">
    <source>
        <dbReference type="EMBL" id="JAH72959.1"/>
    </source>
</evidence>
<sequence length="40" mass="4576">MCMIDGLAVLKKLDFGLSRITTHSCRSCLSFHVWIPYFKG</sequence>
<reference evidence="1" key="2">
    <citation type="journal article" date="2015" name="Fish Shellfish Immunol.">
        <title>Early steps in the European eel (Anguilla anguilla)-Vibrio vulnificus interaction in the gills: Role of the RtxA13 toxin.</title>
        <authorList>
            <person name="Callol A."/>
            <person name="Pajuelo D."/>
            <person name="Ebbesson L."/>
            <person name="Teles M."/>
            <person name="MacKenzie S."/>
            <person name="Amaro C."/>
        </authorList>
    </citation>
    <scope>NUCLEOTIDE SEQUENCE</scope>
</reference>
<dbReference type="AlphaFoldDB" id="A0A0E9V4B1"/>
<name>A0A0E9V4B1_ANGAN</name>
<dbReference type="EMBL" id="GBXM01035618">
    <property type="protein sequence ID" value="JAH72959.1"/>
    <property type="molecule type" value="Transcribed_RNA"/>
</dbReference>
<protein>
    <submittedName>
        <fullName evidence="1">Uncharacterized protein</fullName>
    </submittedName>
</protein>